<evidence type="ECO:0000313" key="1">
    <source>
        <dbReference type="EMBL" id="GAH49143.1"/>
    </source>
</evidence>
<organism evidence="1">
    <name type="scientific">marine sediment metagenome</name>
    <dbReference type="NCBI Taxonomy" id="412755"/>
    <lineage>
        <taxon>unclassified sequences</taxon>
        <taxon>metagenomes</taxon>
        <taxon>ecological metagenomes</taxon>
    </lineage>
</organism>
<reference evidence="1" key="1">
    <citation type="journal article" date="2014" name="Front. Microbiol.">
        <title>High frequency of phylogenetically diverse reductive dehalogenase-homologous genes in deep subseafloor sedimentary metagenomes.</title>
        <authorList>
            <person name="Kawai M."/>
            <person name="Futagami T."/>
            <person name="Toyoda A."/>
            <person name="Takaki Y."/>
            <person name="Nishi S."/>
            <person name="Hori S."/>
            <person name="Arai W."/>
            <person name="Tsubouchi T."/>
            <person name="Morono Y."/>
            <person name="Uchiyama I."/>
            <person name="Ito T."/>
            <person name="Fujiyama A."/>
            <person name="Inagaki F."/>
            <person name="Takami H."/>
        </authorList>
    </citation>
    <scope>NUCLEOTIDE SEQUENCE</scope>
    <source>
        <strain evidence="1">Expedition CK06-06</strain>
    </source>
</reference>
<protein>
    <submittedName>
        <fullName evidence="1">Uncharacterized protein</fullName>
    </submittedName>
</protein>
<proteinExistence type="predicted"/>
<accession>X1HV32</accession>
<name>X1HV32_9ZZZZ</name>
<dbReference type="EMBL" id="BARU01021759">
    <property type="protein sequence ID" value="GAH49143.1"/>
    <property type="molecule type" value="Genomic_DNA"/>
</dbReference>
<sequence length="114" mass="11815">MAIPDKYVAGQSTGTPFETGNTVSVVVTAEALSSVSGYEGDSVTYTATVKDGAEASLPATFVADLEIDSTKVLTGQAFDVAVYDQATSLLTLVFTVPSAVGTFTVKLVWAEQLI</sequence>
<comment type="caution">
    <text evidence="1">The sequence shown here is derived from an EMBL/GenBank/DDBJ whole genome shotgun (WGS) entry which is preliminary data.</text>
</comment>
<gene>
    <name evidence="1" type="ORF">S03H2_35553</name>
</gene>
<dbReference type="AlphaFoldDB" id="X1HV32"/>